<evidence type="ECO:0000313" key="4">
    <source>
        <dbReference type="EMBL" id="QES88527.1"/>
    </source>
</evidence>
<evidence type="ECO:0000259" key="3">
    <source>
        <dbReference type="PROSITE" id="PS01124"/>
    </source>
</evidence>
<evidence type="ECO:0000256" key="2">
    <source>
        <dbReference type="ARBA" id="ARBA00023163"/>
    </source>
</evidence>
<dbReference type="GO" id="GO:0043565">
    <property type="term" value="F:sequence-specific DNA binding"/>
    <property type="evidence" value="ECO:0007669"/>
    <property type="project" value="InterPro"/>
</dbReference>
<dbReference type="GO" id="GO:0003700">
    <property type="term" value="F:DNA-binding transcription factor activity"/>
    <property type="evidence" value="ECO:0007669"/>
    <property type="project" value="InterPro"/>
</dbReference>
<gene>
    <name evidence="4" type="ORF">E0W69_007585</name>
</gene>
<dbReference type="RefSeq" id="WP_131329414.1">
    <property type="nucleotide sequence ID" value="NZ_CP044016.1"/>
</dbReference>
<dbReference type="PROSITE" id="PS01124">
    <property type="entry name" value="HTH_ARAC_FAMILY_2"/>
    <property type="match status" value="1"/>
</dbReference>
<dbReference type="KEGG" id="arac:E0W69_007585"/>
<evidence type="ECO:0000256" key="1">
    <source>
        <dbReference type="ARBA" id="ARBA00023015"/>
    </source>
</evidence>
<dbReference type="InterPro" id="IPR053142">
    <property type="entry name" value="PchR_regulatory_protein"/>
</dbReference>
<dbReference type="Gene3D" id="1.10.10.60">
    <property type="entry name" value="Homeodomain-like"/>
    <property type="match status" value="1"/>
</dbReference>
<dbReference type="SMART" id="SM00342">
    <property type="entry name" value="HTH_ARAC"/>
    <property type="match status" value="1"/>
</dbReference>
<dbReference type="SUPFAM" id="SSF46689">
    <property type="entry name" value="Homeodomain-like"/>
    <property type="match status" value="1"/>
</dbReference>
<dbReference type="PANTHER" id="PTHR47893:SF1">
    <property type="entry name" value="REGULATORY PROTEIN PCHR"/>
    <property type="match status" value="1"/>
</dbReference>
<dbReference type="InterPro" id="IPR018060">
    <property type="entry name" value="HTH_AraC"/>
</dbReference>
<feature type="domain" description="HTH araC/xylS-type" evidence="3">
    <location>
        <begin position="228"/>
        <end position="326"/>
    </location>
</feature>
<keyword evidence="1" id="KW-0805">Transcription regulation</keyword>
<dbReference type="OrthoDB" id="652919at2"/>
<keyword evidence="5" id="KW-1185">Reference proteome</keyword>
<dbReference type="InterPro" id="IPR009057">
    <property type="entry name" value="Homeodomain-like_sf"/>
</dbReference>
<reference evidence="4 5" key="1">
    <citation type="submission" date="2019-09" db="EMBL/GenBank/DDBJ databases">
        <title>Complete genome sequence of Arachidicoccus sp. B3-10 isolated from apple orchard soil.</title>
        <authorList>
            <person name="Kim H.S."/>
            <person name="Han K.-I."/>
            <person name="Suh M.K."/>
            <person name="Lee K.C."/>
            <person name="Eom M.K."/>
            <person name="Kim J.-S."/>
            <person name="Kang S.W."/>
            <person name="Sin Y."/>
            <person name="Lee J.-S."/>
        </authorList>
    </citation>
    <scope>NUCLEOTIDE SEQUENCE [LARGE SCALE GENOMIC DNA]</scope>
    <source>
        <strain evidence="4 5">B3-10</strain>
    </source>
</reference>
<proteinExistence type="predicted"/>
<dbReference type="AlphaFoldDB" id="A0A5P2FZX5"/>
<protein>
    <submittedName>
        <fullName evidence="4">Helix-turn-helix transcriptional regulator</fullName>
    </submittedName>
</protein>
<dbReference type="Pfam" id="PF12833">
    <property type="entry name" value="HTH_18"/>
    <property type="match status" value="1"/>
</dbReference>
<accession>A0A5P2FZX5</accession>
<dbReference type="Proteomes" id="UP000292424">
    <property type="component" value="Chromosome"/>
</dbReference>
<name>A0A5P2FZX5_9BACT</name>
<keyword evidence="2" id="KW-0804">Transcription</keyword>
<dbReference type="EMBL" id="CP044016">
    <property type="protein sequence ID" value="QES88527.1"/>
    <property type="molecule type" value="Genomic_DNA"/>
</dbReference>
<dbReference type="PANTHER" id="PTHR47893">
    <property type="entry name" value="REGULATORY PROTEIN PCHR"/>
    <property type="match status" value="1"/>
</dbReference>
<organism evidence="4 5">
    <name type="scientific">Rhizosphaericola mali</name>
    <dbReference type="NCBI Taxonomy" id="2545455"/>
    <lineage>
        <taxon>Bacteria</taxon>
        <taxon>Pseudomonadati</taxon>
        <taxon>Bacteroidota</taxon>
        <taxon>Chitinophagia</taxon>
        <taxon>Chitinophagales</taxon>
        <taxon>Chitinophagaceae</taxon>
        <taxon>Rhizosphaericola</taxon>
    </lineage>
</organism>
<sequence length="328" mass="38036">MVEVRIEENDTGKIRNTVKFMREMRKLPAFKQKYVQGRSGGINVSWREFLEADFSICLTEYDMDRDSRIFITANRRLWVMPVVLRGTVHVTFPGRKAMDIFGSQYHLLLLEKAERIELVNLVSSGLICLLLFDPKFFQTIENVYMTASEFSNGKYSLQGRAFHFLTLPMQQVMKYILSEIVDNTRLDVFRMTLCVRTFVVMAMAELDKLKKSTSSIAVFPEWQVNSVREAAIFLAENLDEYPGTAKLARKSAMNVSTFRKVFAETMGCGAQAYWNDKRMETARQWLIQHKFKPLEVARTLGFSSSQSFNKQFKKHFGIAPSQMYKNHQ</sequence>
<evidence type="ECO:0000313" key="5">
    <source>
        <dbReference type="Proteomes" id="UP000292424"/>
    </source>
</evidence>